<dbReference type="Proteomes" id="UP000190064">
    <property type="component" value="Unassembled WGS sequence"/>
</dbReference>
<dbReference type="AlphaFoldDB" id="A0A1T1HEL0"/>
<dbReference type="GO" id="GO:0008483">
    <property type="term" value="F:transaminase activity"/>
    <property type="evidence" value="ECO:0007669"/>
    <property type="project" value="UniProtKB-KW"/>
</dbReference>
<comment type="cofactor">
    <cofactor evidence="1">
        <name>pyridoxal 5'-phosphate</name>
        <dbReference type="ChEBI" id="CHEBI:597326"/>
    </cofactor>
</comment>
<evidence type="ECO:0000256" key="1">
    <source>
        <dbReference type="ARBA" id="ARBA00001933"/>
    </source>
</evidence>
<evidence type="ECO:0000256" key="5">
    <source>
        <dbReference type="ARBA" id="ARBA00022679"/>
    </source>
</evidence>
<dbReference type="STRING" id="966.BTA35_0201010"/>
<keyword evidence="5" id="KW-0808">Transferase</keyword>
<dbReference type="PANTHER" id="PTHR42790:SF19">
    <property type="entry name" value="KYNURENINE_ALPHA-AMINOADIPATE AMINOTRANSFERASE, MITOCHONDRIAL"/>
    <property type="match status" value="1"/>
</dbReference>
<evidence type="ECO:0000256" key="2">
    <source>
        <dbReference type="ARBA" id="ARBA00007441"/>
    </source>
</evidence>
<dbReference type="PANTHER" id="PTHR42790">
    <property type="entry name" value="AMINOTRANSFERASE"/>
    <property type="match status" value="1"/>
</dbReference>
<comment type="subunit">
    <text evidence="3">Homodimer.</text>
</comment>
<comment type="caution">
    <text evidence="8">The sequence shown here is derived from an EMBL/GenBank/DDBJ whole genome shotgun (WGS) entry which is preliminary data.</text>
</comment>
<evidence type="ECO:0000259" key="7">
    <source>
        <dbReference type="Pfam" id="PF00155"/>
    </source>
</evidence>
<dbReference type="InterPro" id="IPR015424">
    <property type="entry name" value="PyrdxlP-dep_Trfase"/>
</dbReference>
<keyword evidence="9" id="KW-1185">Reference proteome</keyword>
<name>A0A1T1HEL0_OCELI</name>
<dbReference type="Gene3D" id="3.40.640.10">
    <property type="entry name" value="Type I PLP-dependent aspartate aminotransferase-like (Major domain)"/>
    <property type="match status" value="1"/>
</dbReference>
<proteinExistence type="inferred from homology"/>
<dbReference type="InterPro" id="IPR004839">
    <property type="entry name" value="Aminotransferase_I/II_large"/>
</dbReference>
<keyword evidence="6" id="KW-0663">Pyridoxal phosphate</keyword>
<evidence type="ECO:0000313" key="8">
    <source>
        <dbReference type="EMBL" id="OOV88157.1"/>
    </source>
</evidence>
<dbReference type="RefSeq" id="WP_077242570.1">
    <property type="nucleotide sequence ID" value="NZ_FXTS01000001.1"/>
</dbReference>
<evidence type="ECO:0000256" key="3">
    <source>
        <dbReference type="ARBA" id="ARBA00011738"/>
    </source>
</evidence>
<comment type="similarity">
    <text evidence="2">Belongs to the class-I pyridoxal-phosphate-dependent aminotransferase family.</text>
</comment>
<accession>A0A1T1HEL0</accession>
<dbReference type="InterPro" id="IPR015421">
    <property type="entry name" value="PyrdxlP-dep_Trfase_major"/>
</dbReference>
<dbReference type="InterPro" id="IPR050859">
    <property type="entry name" value="Class-I_PLP-dep_aminotransf"/>
</dbReference>
<gene>
    <name evidence="8" type="ORF">BTA35_0201010</name>
</gene>
<dbReference type="EMBL" id="MTSD02000001">
    <property type="protein sequence ID" value="OOV88157.1"/>
    <property type="molecule type" value="Genomic_DNA"/>
</dbReference>
<dbReference type="GO" id="GO:1901605">
    <property type="term" value="P:alpha-amino acid metabolic process"/>
    <property type="evidence" value="ECO:0007669"/>
    <property type="project" value="TreeGrafter"/>
</dbReference>
<dbReference type="Pfam" id="PF00155">
    <property type="entry name" value="Aminotran_1_2"/>
    <property type="match status" value="1"/>
</dbReference>
<dbReference type="FunFam" id="3.40.640.10:FF:000053">
    <property type="entry name" value="Aminotransferase, class I"/>
    <property type="match status" value="1"/>
</dbReference>
<dbReference type="GO" id="GO:0030170">
    <property type="term" value="F:pyridoxal phosphate binding"/>
    <property type="evidence" value="ECO:0007669"/>
    <property type="project" value="InterPro"/>
</dbReference>
<protein>
    <recommendedName>
        <fullName evidence="7">Aminotransferase class I/classII large domain-containing protein</fullName>
    </recommendedName>
</protein>
<feature type="domain" description="Aminotransferase class I/classII large" evidence="7">
    <location>
        <begin position="42"/>
        <end position="379"/>
    </location>
</feature>
<keyword evidence="4" id="KW-0032">Aminotransferase</keyword>
<dbReference type="InterPro" id="IPR015422">
    <property type="entry name" value="PyrdxlP-dep_Trfase_small"/>
</dbReference>
<dbReference type="CDD" id="cd00609">
    <property type="entry name" value="AAT_like"/>
    <property type="match status" value="1"/>
</dbReference>
<evidence type="ECO:0000256" key="6">
    <source>
        <dbReference type="ARBA" id="ARBA00022898"/>
    </source>
</evidence>
<reference evidence="8" key="1">
    <citation type="submission" date="2017-02" db="EMBL/GenBank/DDBJ databases">
        <title>Draft Genome Sequence of the Salt Water Bacterium Oceanospirillum linum ATCC 11336.</title>
        <authorList>
            <person name="Trachtenberg A.M."/>
            <person name="Carney J.G."/>
            <person name="Linnane J.D."/>
            <person name="Rheaume B.A."/>
            <person name="Pitts N.L."/>
            <person name="Mykles D.L."/>
            <person name="Maclea K.S."/>
        </authorList>
    </citation>
    <scope>NUCLEOTIDE SEQUENCE [LARGE SCALE GENOMIC DNA]</scope>
    <source>
        <strain evidence="8">ATCC 11336</strain>
    </source>
</reference>
<dbReference type="SUPFAM" id="SSF53383">
    <property type="entry name" value="PLP-dependent transferases"/>
    <property type="match status" value="1"/>
</dbReference>
<dbReference type="Gene3D" id="3.90.1150.10">
    <property type="entry name" value="Aspartate Aminotransferase, domain 1"/>
    <property type="match status" value="1"/>
</dbReference>
<sequence length="386" mass="42978">MSSPSPELKLSAYANRLPGSPVREILSVSQQPGMISFAGGLPDASVMPEMPELGDLSSIKQYGTSDGEALVKQELVKWLGSEGLACTEDQIMITSGSQQGLDLAARILVDVGTQVVVEDPTYLAMLQVLRGLGADLVPFDLGENGVDLASLEQQLKDKNPRMVYLIPTFQNPTGYSYTEAERIAVAELLDRYDVTLIEDDPYRVLNYDNAFTRPICSYLKKATWMYMGSFSKMLWPGLRTGYVIAHPDLYPWILRAKQATDLHSNRLGQKIIGDFMAAGSLPAHIERLQNHYRVKRDLMQKLLKQYLPESVKWKLPAGGMFFWLELETDTRDVLSKGIEAKVVPLPGTPFEVEKSAGKALRLSFSQMTPEDMEEGLKRLAKVLETL</sequence>
<organism evidence="8 9">
    <name type="scientific">Oceanospirillum linum</name>
    <dbReference type="NCBI Taxonomy" id="966"/>
    <lineage>
        <taxon>Bacteria</taxon>
        <taxon>Pseudomonadati</taxon>
        <taxon>Pseudomonadota</taxon>
        <taxon>Gammaproteobacteria</taxon>
        <taxon>Oceanospirillales</taxon>
        <taxon>Oceanospirillaceae</taxon>
        <taxon>Oceanospirillum</taxon>
    </lineage>
</organism>
<evidence type="ECO:0000256" key="4">
    <source>
        <dbReference type="ARBA" id="ARBA00022576"/>
    </source>
</evidence>
<evidence type="ECO:0000313" key="9">
    <source>
        <dbReference type="Proteomes" id="UP000190064"/>
    </source>
</evidence>